<dbReference type="Gene3D" id="3.40.190.290">
    <property type="match status" value="1"/>
</dbReference>
<name>A0AB73NJG1_YERKR</name>
<gene>
    <name evidence="1" type="ORF">CBW52_13330</name>
</gene>
<keyword evidence="2" id="KW-1185">Reference proteome</keyword>
<sequence length="83" mass="9676">MTTHQLKVGFELYLTDRIMDLYAGDIDVTDDLRAGRLIHILPHWEEEASPISFVRPKREPVPKRIAAFSDFLAQLWRNAPWEA</sequence>
<dbReference type="Proteomes" id="UP000195840">
    <property type="component" value="Unassembled WGS sequence"/>
</dbReference>
<evidence type="ECO:0000313" key="2">
    <source>
        <dbReference type="Proteomes" id="UP000195840"/>
    </source>
</evidence>
<proteinExistence type="predicted"/>
<dbReference type="SUPFAM" id="SSF53850">
    <property type="entry name" value="Periplasmic binding protein-like II"/>
    <property type="match status" value="1"/>
</dbReference>
<evidence type="ECO:0000313" key="1">
    <source>
        <dbReference type="EMBL" id="OVZ80116.1"/>
    </source>
</evidence>
<comment type="caution">
    <text evidence="1">The sequence shown here is derived from an EMBL/GenBank/DDBJ whole genome shotgun (WGS) entry which is preliminary data.</text>
</comment>
<protein>
    <recommendedName>
        <fullName evidence="3">LysR family transcriptional regulator</fullName>
    </recommendedName>
</protein>
<accession>A0AB73NJG1</accession>
<organism evidence="1 2">
    <name type="scientific">Yersinia kristensenii</name>
    <dbReference type="NCBI Taxonomy" id="28152"/>
    <lineage>
        <taxon>Bacteria</taxon>
        <taxon>Pseudomonadati</taxon>
        <taxon>Pseudomonadota</taxon>
        <taxon>Gammaproteobacteria</taxon>
        <taxon>Enterobacterales</taxon>
        <taxon>Yersiniaceae</taxon>
        <taxon>Yersinia</taxon>
    </lineage>
</organism>
<dbReference type="AlphaFoldDB" id="A0AB73NJG1"/>
<evidence type="ECO:0008006" key="3">
    <source>
        <dbReference type="Google" id="ProtNLM"/>
    </source>
</evidence>
<reference evidence="1 2" key="1">
    <citation type="submission" date="2017-05" db="EMBL/GenBank/DDBJ databases">
        <title>Whole genome sequencing of Yersinia kristensenii.</title>
        <authorList>
            <person name="Campioni F."/>
        </authorList>
    </citation>
    <scope>NUCLEOTIDE SEQUENCE [LARGE SCALE GENOMIC DNA]</scope>
    <source>
        <strain evidence="1 2">CFSAN060538</strain>
    </source>
</reference>
<dbReference type="EMBL" id="NHOG01000014">
    <property type="protein sequence ID" value="OVZ80116.1"/>
    <property type="molecule type" value="Genomic_DNA"/>
</dbReference>